<protein>
    <submittedName>
        <fullName evidence="2">Amphi-Trp domain-containing protein</fullName>
    </submittedName>
</protein>
<accession>A0A1I6Q7H2</accession>
<organism evidence="2 3">
    <name type="scientific">Halostagnicola kamekurae</name>
    <dbReference type="NCBI Taxonomy" id="619731"/>
    <lineage>
        <taxon>Archaea</taxon>
        <taxon>Methanobacteriati</taxon>
        <taxon>Methanobacteriota</taxon>
        <taxon>Stenosarchaea group</taxon>
        <taxon>Halobacteria</taxon>
        <taxon>Halobacteriales</taxon>
        <taxon>Natrialbaceae</taxon>
        <taxon>Halostagnicola</taxon>
    </lineage>
</organism>
<evidence type="ECO:0000259" key="1">
    <source>
        <dbReference type="Pfam" id="PF20068"/>
    </source>
</evidence>
<evidence type="ECO:0000313" key="2">
    <source>
        <dbReference type="EMBL" id="SFS48421.1"/>
    </source>
</evidence>
<keyword evidence="3" id="KW-1185">Reference proteome</keyword>
<gene>
    <name evidence="2" type="ORF">SAMN04488556_1042</name>
</gene>
<dbReference type="RefSeq" id="WP_050049675.1">
    <property type="nucleotide sequence ID" value="NZ_FOZS01000001.1"/>
</dbReference>
<name>A0A1I6Q7H2_9EURY</name>
<dbReference type="Proteomes" id="UP000199199">
    <property type="component" value="Unassembled WGS sequence"/>
</dbReference>
<evidence type="ECO:0000313" key="3">
    <source>
        <dbReference type="Proteomes" id="UP000199199"/>
    </source>
</evidence>
<sequence>MGDTTTYTDDLAREEASDLIQELARELREGDTAEVRIGNKMVELSPASEVEYSIEANERSPMLGGAHESITVEVSWSVPDKS</sequence>
<proteinExistence type="predicted"/>
<dbReference type="NCBIfam" id="TIGR04354">
    <property type="entry name" value="amphi-Trp"/>
    <property type="match status" value="1"/>
</dbReference>
<dbReference type="Pfam" id="PF20068">
    <property type="entry name" value="Amphi-Trp"/>
    <property type="match status" value="1"/>
</dbReference>
<dbReference type="OrthoDB" id="282103at2157"/>
<reference evidence="3" key="1">
    <citation type="submission" date="2016-10" db="EMBL/GenBank/DDBJ databases">
        <authorList>
            <person name="Varghese N."/>
            <person name="Submissions S."/>
        </authorList>
    </citation>
    <scope>NUCLEOTIDE SEQUENCE [LARGE SCALE GENOMIC DNA]</scope>
    <source>
        <strain evidence="3">DSM 22427</strain>
    </source>
</reference>
<dbReference type="EMBL" id="FOZS01000001">
    <property type="protein sequence ID" value="SFS48421.1"/>
    <property type="molecule type" value="Genomic_DNA"/>
</dbReference>
<dbReference type="InterPro" id="IPR027598">
    <property type="entry name" value="Amphi-Trp_dom"/>
</dbReference>
<dbReference type="AlphaFoldDB" id="A0A1I6Q7H2"/>
<feature type="domain" description="Amphi-Trp" evidence="1">
    <location>
        <begin position="10"/>
        <end position="81"/>
    </location>
</feature>